<evidence type="ECO:0000259" key="14">
    <source>
        <dbReference type="PROSITE" id="PS50110"/>
    </source>
</evidence>
<dbReference type="PROSITE" id="PS50109">
    <property type="entry name" value="HIS_KIN"/>
    <property type="match status" value="1"/>
</dbReference>
<accession>A0ABU1AZF0</accession>
<dbReference type="InterPro" id="IPR036890">
    <property type="entry name" value="HATPase_C_sf"/>
</dbReference>
<dbReference type="CDD" id="cd00082">
    <property type="entry name" value="HisKA"/>
    <property type="match status" value="1"/>
</dbReference>
<feature type="transmembrane region" description="Helical" evidence="12">
    <location>
        <begin position="96"/>
        <end position="121"/>
    </location>
</feature>
<evidence type="ECO:0000256" key="9">
    <source>
        <dbReference type="ARBA" id="ARBA00023136"/>
    </source>
</evidence>
<dbReference type="SUPFAM" id="SSF47384">
    <property type="entry name" value="Homodimeric domain of signal transducing histidine kinase"/>
    <property type="match status" value="1"/>
</dbReference>
<dbReference type="Pfam" id="PF05231">
    <property type="entry name" value="MASE1"/>
    <property type="match status" value="1"/>
</dbReference>
<comment type="caution">
    <text evidence="16">The sequence shown here is derived from an EMBL/GenBank/DDBJ whole genome shotgun (WGS) entry which is preliminary data.</text>
</comment>
<dbReference type="InterPro" id="IPR011006">
    <property type="entry name" value="CheY-like_superfamily"/>
</dbReference>
<feature type="transmembrane region" description="Helical" evidence="12">
    <location>
        <begin position="133"/>
        <end position="156"/>
    </location>
</feature>
<evidence type="ECO:0000256" key="1">
    <source>
        <dbReference type="ARBA" id="ARBA00000085"/>
    </source>
</evidence>
<dbReference type="InterPro" id="IPR005467">
    <property type="entry name" value="His_kinase_dom"/>
</dbReference>
<dbReference type="Gene3D" id="3.30.565.10">
    <property type="entry name" value="Histidine kinase-like ATPase, C-terminal domain"/>
    <property type="match status" value="1"/>
</dbReference>
<keyword evidence="11" id="KW-0175">Coiled coil</keyword>
<dbReference type="Proteomes" id="UP001225316">
    <property type="component" value="Unassembled WGS sequence"/>
</dbReference>
<evidence type="ECO:0000256" key="2">
    <source>
        <dbReference type="ARBA" id="ARBA00004651"/>
    </source>
</evidence>
<evidence type="ECO:0000256" key="12">
    <source>
        <dbReference type="SAM" id="Phobius"/>
    </source>
</evidence>
<feature type="transmembrane region" description="Helical" evidence="12">
    <location>
        <begin position="215"/>
        <end position="233"/>
    </location>
</feature>
<dbReference type="SMART" id="SM00387">
    <property type="entry name" value="HATPase_c"/>
    <property type="match status" value="1"/>
</dbReference>
<dbReference type="InterPro" id="IPR006189">
    <property type="entry name" value="CHASE_dom"/>
</dbReference>
<proteinExistence type="predicted"/>
<keyword evidence="4" id="KW-1003">Cell membrane</keyword>
<dbReference type="Gene3D" id="3.40.50.2300">
    <property type="match status" value="1"/>
</dbReference>
<dbReference type="InterPro" id="IPR001789">
    <property type="entry name" value="Sig_transdc_resp-reg_receiver"/>
</dbReference>
<comment type="subcellular location">
    <subcellularLocation>
        <location evidence="2">Cell membrane</location>
        <topology evidence="2">Multi-pass membrane protein</topology>
    </subcellularLocation>
</comment>
<evidence type="ECO:0000256" key="6">
    <source>
        <dbReference type="ARBA" id="ARBA00022692"/>
    </source>
</evidence>
<feature type="transmembrane region" description="Helical" evidence="12">
    <location>
        <begin position="245"/>
        <end position="266"/>
    </location>
</feature>
<dbReference type="Pfam" id="PF02518">
    <property type="entry name" value="HATPase_c"/>
    <property type="match status" value="1"/>
</dbReference>
<dbReference type="InterPro" id="IPR036097">
    <property type="entry name" value="HisK_dim/P_sf"/>
</dbReference>
<dbReference type="RefSeq" id="WP_308951136.1">
    <property type="nucleotide sequence ID" value="NZ_JARXHW010000033.1"/>
</dbReference>
<protein>
    <recommendedName>
        <fullName evidence="3">histidine kinase</fullName>
        <ecNumber evidence="3">2.7.13.3</ecNumber>
    </recommendedName>
</protein>
<evidence type="ECO:0000256" key="7">
    <source>
        <dbReference type="ARBA" id="ARBA00022989"/>
    </source>
</evidence>
<dbReference type="PROSITE" id="PS50110">
    <property type="entry name" value="RESPONSE_REGULATORY"/>
    <property type="match status" value="1"/>
</dbReference>
<evidence type="ECO:0000259" key="15">
    <source>
        <dbReference type="PROSITE" id="PS50839"/>
    </source>
</evidence>
<keyword evidence="8" id="KW-0902">Two-component regulatory system</keyword>
<keyword evidence="9 12" id="KW-0472">Membrane</keyword>
<evidence type="ECO:0000256" key="10">
    <source>
        <dbReference type="PROSITE-ProRule" id="PRU00169"/>
    </source>
</evidence>
<evidence type="ECO:0000313" key="16">
    <source>
        <dbReference type="EMBL" id="MDQ8208520.1"/>
    </source>
</evidence>
<keyword evidence="7 12" id="KW-1133">Transmembrane helix</keyword>
<feature type="transmembrane region" description="Helical" evidence="12">
    <location>
        <begin position="60"/>
        <end position="84"/>
    </location>
</feature>
<sequence>MMLIGWASSSVGFQLAAIEGNISPVWPPSGFAAAAIFLGGYRLIPGILAGAFAANSGNDITLLSAFVIAIGSTGEAAVACWFLGRIRSLGAQLGPYSIPIWILGTSLFAPMVAATIGSLSIMHLNTYAEPLNFWHLALTWLAGDAIGILIIVPAILSFTIPKLSIQWFIKLACLSTLTLLVYFFLFFAQPSSAYYFLAFALLIPACSLFGKEGCALSTLSFASFVVITIITQPTTNPFASSNNELLSLVAFLVALSVTSLTVASLYKRGRFTVSSTLLIAGWATSGIVYVILQNASTKVDEENFTRLIHDIETAVTARLDTYVNTLIAGAGIYINSEELRPEEWRSFVKHLKIVERYPGINGIGFIQPFNDTEIENFVARKRASGFSDFKIKEVPKVERPPVGVLGYEHYIITYIEPLKINHQALGLDVASEINRQTAGQQARDSGEAAMTDRIILVQDGKSRPGFLVFYPMYRPGAETNTIEERRQSFIGWSYAPFITEVFLEGVLGNREDQIRFSIYDNAMISSSSFVYSTTGAKASHTSTDYSHISTLRLANQTFSFGWNRGTSFQQQETASATIAAASLALGTCLLVVIVANLQSTNLRAQKIVEERTQELNAANDQLQNEVKERQKAESEAKHAHYIADAANQAKSEFLATMSHEIRTPMNSVVGFAELLCASQLNADQRLWATYIQSSGNSLLSLINDILDFSKIEAGKFELESIPFSIHKALEEVATGLEPIAAQKGLLLDLKTNDTLPAKVIGDPTRLKQVITNLVGNSLKFTKTGSVIISADWRGTPNDGVAAITVTDSGIGIPQDKVKKLFQRFSQVDSSTTRQYGGSGLGLAICKRIINLMNGEIKVESVVGKGTIMHCNIPFTASLQTKSGTTKPPFASNPIKGKDENALKRRVLVVDDNAVNRRLAQTVLRRLGNEVTTANNGVEAIEQVTQHYYDIVFLDCQMPIMDGYVATQNIRKLEAEGKIPGSQHDTPLPIIALTANASEKDRLACLASGMDDYISKPAKIDDYRAAFQKLESSKRRAPERS</sequence>
<dbReference type="Gene3D" id="3.30.450.350">
    <property type="entry name" value="CHASE domain"/>
    <property type="match status" value="1"/>
</dbReference>
<evidence type="ECO:0000259" key="13">
    <source>
        <dbReference type="PROSITE" id="PS50109"/>
    </source>
</evidence>
<gene>
    <name evidence="16" type="ORF">QEH52_13430</name>
</gene>
<evidence type="ECO:0000256" key="11">
    <source>
        <dbReference type="SAM" id="Coils"/>
    </source>
</evidence>
<keyword evidence="6 12" id="KW-0812">Transmembrane</keyword>
<feature type="transmembrane region" description="Helical" evidence="12">
    <location>
        <begin position="168"/>
        <end position="187"/>
    </location>
</feature>
<reference evidence="16 17" key="1">
    <citation type="submission" date="2023-04" db="EMBL/GenBank/DDBJ databases">
        <title>A novel bacteria isolated from coastal sediment.</title>
        <authorList>
            <person name="Liu X.-J."/>
            <person name="Du Z.-J."/>
        </authorList>
    </citation>
    <scope>NUCLEOTIDE SEQUENCE [LARGE SCALE GENOMIC DNA]</scope>
    <source>
        <strain evidence="16 17">SDUM461003</strain>
    </source>
</reference>
<dbReference type="EMBL" id="JARXHW010000033">
    <property type="protein sequence ID" value="MDQ8208520.1"/>
    <property type="molecule type" value="Genomic_DNA"/>
</dbReference>
<dbReference type="InterPro" id="IPR007895">
    <property type="entry name" value="MASE1"/>
</dbReference>
<feature type="modified residue" description="4-aspartylphosphate" evidence="10">
    <location>
        <position position="954"/>
    </location>
</feature>
<feature type="transmembrane region" description="Helical" evidence="12">
    <location>
        <begin position="31"/>
        <end position="54"/>
    </location>
</feature>
<dbReference type="Pfam" id="PF00512">
    <property type="entry name" value="HisKA"/>
    <property type="match status" value="1"/>
</dbReference>
<dbReference type="PANTHER" id="PTHR45339">
    <property type="entry name" value="HYBRID SIGNAL TRANSDUCTION HISTIDINE KINASE J"/>
    <property type="match status" value="1"/>
</dbReference>
<dbReference type="EC" id="2.7.13.3" evidence="3"/>
<dbReference type="SUPFAM" id="SSF55874">
    <property type="entry name" value="ATPase domain of HSP90 chaperone/DNA topoisomerase II/histidine kinase"/>
    <property type="match status" value="1"/>
</dbReference>
<evidence type="ECO:0000256" key="8">
    <source>
        <dbReference type="ARBA" id="ARBA00023012"/>
    </source>
</evidence>
<dbReference type="SMART" id="SM00448">
    <property type="entry name" value="REC"/>
    <property type="match status" value="1"/>
</dbReference>
<organism evidence="16 17">
    <name type="scientific">Thalassobacterium maritimum</name>
    <dbReference type="NCBI Taxonomy" id="3041265"/>
    <lineage>
        <taxon>Bacteria</taxon>
        <taxon>Pseudomonadati</taxon>
        <taxon>Verrucomicrobiota</taxon>
        <taxon>Opitutia</taxon>
        <taxon>Puniceicoccales</taxon>
        <taxon>Coraliomargaritaceae</taxon>
        <taxon>Thalassobacterium</taxon>
    </lineage>
</organism>
<comment type="catalytic activity">
    <reaction evidence="1">
        <text>ATP + protein L-histidine = ADP + protein N-phospho-L-histidine.</text>
        <dbReference type="EC" id="2.7.13.3"/>
    </reaction>
</comment>
<dbReference type="CDD" id="cd17546">
    <property type="entry name" value="REC_hyHK_CKI1_RcsC-like"/>
    <property type="match status" value="1"/>
</dbReference>
<keyword evidence="5 10" id="KW-0597">Phosphoprotein</keyword>
<keyword evidence="17" id="KW-1185">Reference proteome</keyword>
<name>A0ABU1AZF0_9BACT</name>
<evidence type="ECO:0000256" key="5">
    <source>
        <dbReference type="ARBA" id="ARBA00022553"/>
    </source>
</evidence>
<evidence type="ECO:0000313" key="17">
    <source>
        <dbReference type="Proteomes" id="UP001225316"/>
    </source>
</evidence>
<feature type="coiled-coil region" evidence="11">
    <location>
        <begin position="605"/>
        <end position="639"/>
    </location>
</feature>
<dbReference type="PRINTS" id="PR00344">
    <property type="entry name" value="BCTRLSENSOR"/>
</dbReference>
<dbReference type="InterPro" id="IPR003594">
    <property type="entry name" value="HATPase_dom"/>
</dbReference>
<dbReference type="Pfam" id="PF03924">
    <property type="entry name" value="CHASE"/>
    <property type="match status" value="1"/>
</dbReference>
<dbReference type="InterPro" id="IPR004358">
    <property type="entry name" value="Sig_transdc_His_kin-like_C"/>
</dbReference>
<dbReference type="SUPFAM" id="SSF52172">
    <property type="entry name" value="CheY-like"/>
    <property type="match status" value="1"/>
</dbReference>
<evidence type="ECO:0000256" key="4">
    <source>
        <dbReference type="ARBA" id="ARBA00022475"/>
    </source>
</evidence>
<feature type="domain" description="CHASE" evidence="15">
    <location>
        <begin position="408"/>
        <end position="491"/>
    </location>
</feature>
<dbReference type="PROSITE" id="PS50839">
    <property type="entry name" value="CHASE"/>
    <property type="match status" value="1"/>
</dbReference>
<dbReference type="PANTHER" id="PTHR45339:SF1">
    <property type="entry name" value="HYBRID SIGNAL TRANSDUCTION HISTIDINE KINASE J"/>
    <property type="match status" value="1"/>
</dbReference>
<evidence type="ECO:0000256" key="3">
    <source>
        <dbReference type="ARBA" id="ARBA00012438"/>
    </source>
</evidence>
<dbReference type="InterPro" id="IPR042240">
    <property type="entry name" value="CHASE_sf"/>
</dbReference>
<dbReference type="SMART" id="SM00388">
    <property type="entry name" value="HisKA"/>
    <property type="match status" value="1"/>
</dbReference>
<feature type="domain" description="Response regulatory" evidence="14">
    <location>
        <begin position="905"/>
        <end position="1030"/>
    </location>
</feature>
<dbReference type="SMART" id="SM01079">
    <property type="entry name" value="CHASE"/>
    <property type="match status" value="1"/>
</dbReference>
<dbReference type="Gene3D" id="1.10.287.130">
    <property type="match status" value="1"/>
</dbReference>
<dbReference type="Pfam" id="PF00072">
    <property type="entry name" value="Response_reg"/>
    <property type="match status" value="1"/>
</dbReference>
<feature type="transmembrane region" description="Helical" evidence="12">
    <location>
        <begin position="273"/>
        <end position="292"/>
    </location>
</feature>
<dbReference type="InterPro" id="IPR003661">
    <property type="entry name" value="HisK_dim/P_dom"/>
</dbReference>
<feature type="domain" description="Histidine kinase" evidence="13">
    <location>
        <begin position="656"/>
        <end position="876"/>
    </location>
</feature>
<dbReference type="CDD" id="cd16922">
    <property type="entry name" value="HATPase_EvgS-ArcB-TorS-like"/>
    <property type="match status" value="1"/>
</dbReference>